<dbReference type="SUPFAM" id="SSF55729">
    <property type="entry name" value="Acyl-CoA N-acyltransferases (Nat)"/>
    <property type="match status" value="1"/>
</dbReference>
<feature type="domain" description="N-acetyltransferase" evidence="3">
    <location>
        <begin position="3"/>
        <end position="159"/>
    </location>
</feature>
<accession>A0ABT1LAC9</accession>
<evidence type="ECO:0000256" key="2">
    <source>
        <dbReference type="ARBA" id="ARBA00023315"/>
    </source>
</evidence>
<evidence type="ECO:0000259" key="3">
    <source>
        <dbReference type="PROSITE" id="PS51186"/>
    </source>
</evidence>
<gene>
    <name evidence="4" type="ORF">NK718_01620</name>
</gene>
<organism evidence="4 5">
    <name type="scientific">Alsobacter ponti</name>
    <dbReference type="NCBI Taxonomy" id="2962936"/>
    <lineage>
        <taxon>Bacteria</taxon>
        <taxon>Pseudomonadati</taxon>
        <taxon>Pseudomonadota</taxon>
        <taxon>Alphaproteobacteria</taxon>
        <taxon>Hyphomicrobiales</taxon>
        <taxon>Alsobacteraceae</taxon>
        <taxon>Alsobacter</taxon>
    </lineage>
</organism>
<dbReference type="InterPro" id="IPR016181">
    <property type="entry name" value="Acyl_CoA_acyltransferase"/>
</dbReference>
<dbReference type="Gene3D" id="3.40.630.30">
    <property type="match status" value="1"/>
</dbReference>
<dbReference type="PANTHER" id="PTHR10545">
    <property type="entry name" value="DIAMINE N-ACETYLTRANSFERASE"/>
    <property type="match status" value="1"/>
</dbReference>
<dbReference type="EC" id="2.3.1.-" evidence="4"/>
<comment type="caution">
    <text evidence="4">The sequence shown here is derived from an EMBL/GenBank/DDBJ whole genome shotgun (WGS) entry which is preliminary data.</text>
</comment>
<dbReference type="InterPro" id="IPR000182">
    <property type="entry name" value="GNAT_dom"/>
</dbReference>
<dbReference type="CDD" id="cd04301">
    <property type="entry name" value="NAT_SF"/>
    <property type="match status" value="1"/>
</dbReference>
<proteinExistence type="predicted"/>
<dbReference type="EMBL" id="JANCLU010000001">
    <property type="protein sequence ID" value="MCP8937203.1"/>
    <property type="molecule type" value="Genomic_DNA"/>
</dbReference>
<evidence type="ECO:0000313" key="4">
    <source>
        <dbReference type="EMBL" id="MCP8937203.1"/>
    </source>
</evidence>
<dbReference type="PANTHER" id="PTHR10545:SF29">
    <property type="entry name" value="GH14572P-RELATED"/>
    <property type="match status" value="1"/>
</dbReference>
<sequence>MNPHIRPARPEDTADIFALIGELASYERLAHEVDATPEMIAAALFGPDPKVHAEIAELHGEAAGFALWFYSFSTFRGRHGIWLEDLYVRPRHRGRGLGKALMGALAKRCIAEGLPRLEWSVLDWNAPAIGFYKEQGAELMDGWTTCRVTDAGLWRLADQGL</sequence>
<keyword evidence="5" id="KW-1185">Reference proteome</keyword>
<dbReference type="RefSeq" id="WP_254737913.1">
    <property type="nucleotide sequence ID" value="NZ_JANCLU010000001.1"/>
</dbReference>
<reference evidence="4 5" key="1">
    <citation type="submission" date="2022-07" db="EMBL/GenBank/DDBJ databases">
        <authorList>
            <person name="Li W.-J."/>
            <person name="Deng Q.-Q."/>
        </authorList>
    </citation>
    <scope>NUCLEOTIDE SEQUENCE [LARGE SCALE GENOMIC DNA]</scope>
    <source>
        <strain evidence="4 5">SYSU M60028</strain>
    </source>
</reference>
<dbReference type="PROSITE" id="PS51186">
    <property type="entry name" value="GNAT"/>
    <property type="match status" value="1"/>
</dbReference>
<keyword evidence="2 4" id="KW-0012">Acyltransferase</keyword>
<dbReference type="GO" id="GO:0016746">
    <property type="term" value="F:acyltransferase activity"/>
    <property type="evidence" value="ECO:0007669"/>
    <property type="project" value="UniProtKB-KW"/>
</dbReference>
<dbReference type="InterPro" id="IPR051016">
    <property type="entry name" value="Diverse_Substrate_AcTransf"/>
</dbReference>
<evidence type="ECO:0000313" key="5">
    <source>
        <dbReference type="Proteomes" id="UP001205890"/>
    </source>
</evidence>
<dbReference type="Pfam" id="PF00583">
    <property type="entry name" value="Acetyltransf_1"/>
    <property type="match status" value="1"/>
</dbReference>
<name>A0ABT1LAC9_9HYPH</name>
<protein>
    <submittedName>
        <fullName evidence="4">GNAT family N-acetyltransferase</fullName>
        <ecNumber evidence="4">2.3.1.-</ecNumber>
    </submittedName>
</protein>
<dbReference type="Proteomes" id="UP001205890">
    <property type="component" value="Unassembled WGS sequence"/>
</dbReference>
<evidence type="ECO:0000256" key="1">
    <source>
        <dbReference type="ARBA" id="ARBA00022679"/>
    </source>
</evidence>
<keyword evidence="1 4" id="KW-0808">Transferase</keyword>